<comment type="caution">
    <text evidence="2">The sequence shown here is derived from an EMBL/GenBank/DDBJ whole genome shotgun (WGS) entry which is preliminary data.</text>
</comment>
<dbReference type="EMBL" id="JAPHEG010000004">
    <property type="protein sequence ID" value="MDF2953874.1"/>
    <property type="molecule type" value="Genomic_DNA"/>
</dbReference>
<evidence type="ECO:0000313" key="2">
    <source>
        <dbReference type="EMBL" id="MDF2953874.1"/>
    </source>
</evidence>
<dbReference type="NCBIfam" id="TIGR02585">
    <property type="entry name" value="cas_Cst2_DevR"/>
    <property type="match status" value="1"/>
</dbReference>
<feature type="region of interest" description="Disordered" evidence="1">
    <location>
        <begin position="111"/>
        <end position="134"/>
    </location>
</feature>
<accession>A0AAE3TED5</accession>
<sequence length="362" mass="40967">MNNKKLIDRILEKVRWIEVVDVFRVESANINAGEGGPAEIDIKTVHLEDGTVVPRISPQAIFRMIRDYWIEIGEKVDVAREEPGKTAPLPECDPVKYIDDDLFGYLMARGEKSKEESKKGSKKSKGISESRPGPIRSIGAIGLFEYPDDTDFLTSIFSPTGAEEGGSMVTKRIYTNTFILPIWCDVKRIGNEAIPQKDKSIKFEPLEGISPEERKRRLSKFFESLFYLGKSMPGASKMPLSPKLIMIGSFTKPNITLYDALENDLMVRIKEIKLQKERTRTGEEKIVSIASGKVIFSIVPEAIIEKCYLYKEDIIEIKIGILESFFDKKADEIETEIKEKLPDLKNKIKVISLADLKKELLS</sequence>
<dbReference type="AlphaFoldDB" id="A0AAE3TED5"/>
<proteinExistence type="predicted"/>
<organism evidence="2 3">
    <name type="scientific">Candidatus Thermodesulfobacterium syntrophicum</name>
    <dbReference type="NCBI Taxonomy" id="3060442"/>
    <lineage>
        <taxon>Bacteria</taxon>
        <taxon>Pseudomonadati</taxon>
        <taxon>Thermodesulfobacteriota</taxon>
        <taxon>Thermodesulfobacteria</taxon>
        <taxon>Thermodesulfobacteriales</taxon>
        <taxon>Thermodesulfobacteriaceae</taxon>
        <taxon>Thermodesulfobacterium</taxon>
    </lineage>
</organism>
<dbReference type="Proteomes" id="UP001144110">
    <property type="component" value="Unassembled WGS sequence"/>
</dbReference>
<evidence type="ECO:0000256" key="1">
    <source>
        <dbReference type="SAM" id="MobiDB-lite"/>
    </source>
</evidence>
<evidence type="ECO:0000313" key="3">
    <source>
        <dbReference type="Proteomes" id="UP001144110"/>
    </source>
</evidence>
<reference evidence="2" key="1">
    <citation type="submission" date="2022-11" db="EMBL/GenBank/DDBJ databases">
        <title>Candidatus Alkanophaga archaea from heated hydrothermal vent sediment oxidize petroleum alkanes.</title>
        <authorList>
            <person name="Zehnle H."/>
            <person name="Laso-Perez R."/>
            <person name="Lipp J."/>
            <person name="Teske A."/>
            <person name="Wegener G."/>
        </authorList>
    </citation>
    <scope>NUCLEOTIDE SEQUENCE</scope>
    <source>
        <strain evidence="2">MCA70</strain>
    </source>
</reference>
<name>A0AAE3TED5_9BACT</name>
<dbReference type="InterPro" id="IPR013414">
    <property type="entry name" value="Cas7/Cst2/DevR_sub_I-B/Tneap"/>
</dbReference>
<protein>
    <submittedName>
        <fullName evidence="2">CRISPR-Cas system type I effect or complex subunit Cas7</fullName>
    </submittedName>
</protein>
<gene>
    <name evidence="2" type="ORF">OD816_001119</name>
</gene>